<accession>A0A837DAD5</accession>
<dbReference type="EMBL" id="JRZE01000003">
    <property type="protein sequence ID" value="KHF44783.1"/>
    <property type="molecule type" value="Genomic_DNA"/>
</dbReference>
<feature type="transmembrane region" description="Helical" evidence="2">
    <location>
        <begin position="102"/>
        <end position="121"/>
    </location>
</feature>
<keyword evidence="2" id="KW-1133">Transmembrane helix</keyword>
<evidence type="ECO:0000313" key="4">
    <source>
        <dbReference type="Proteomes" id="UP000030848"/>
    </source>
</evidence>
<name>A0A837DAD5_9PSEU</name>
<proteinExistence type="predicted"/>
<keyword evidence="2" id="KW-0472">Membrane</keyword>
<feature type="region of interest" description="Disordered" evidence="1">
    <location>
        <begin position="153"/>
        <end position="172"/>
    </location>
</feature>
<evidence type="ECO:0000256" key="2">
    <source>
        <dbReference type="SAM" id="Phobius"/>
    </source>
</evidence>
<reference evidence="3 4" key="1">
    <citation type="submission" date="2014-10" db="EMBL/GenBank/DDBJ databases">
        <title>Genome sequence of Micropolyspora internatus JCM3315.</title>
        <authorList>
            <person name="Shin S.-K."/>
            <person name="Yi H."/>
        </authorList>
    </citation>
    <scope>NUCLEOTIDE SEQUENCE [LARGE SCALE GENOMIC DNA]</scope>
    <source>
        <strain evidence="3 4">JCM 3315</strain>
    </source>
</reference>
<dbReference type="Proteomes" id="UP000030848">
    <property type="component" value="Unassembled WGS sequence"/>
</dbReference>
<organism evidence="3 4">
    <name type="scientific">Saccharomonospora viridis</name>
    <dbReference type="NCBI Taxonomy" id="1852"/>
    <lineage>
        <taxon>Bacteria</taxon>
        <taxon>Bacillati</taxon>
        <taxon>Actinomycetota</taxon>
        <taxon>Actinomycetes</taxon>
        <taxon>Pseudonocardiales</taxon>
        <taxon>Pseudonocardiaceae</taxon>
        <taxon>Saccharomonospora</taxon>
    </lineage>
</organism>
<comment type="caution">
    <text evidence="3">The sequence shown here is derived from an EMBL/GenBank/DDBJ whole genome shotgun (WGS) entry which is preliminary data.</text>
</comment>
<evidence type="ECO:0000313" key="3">
    <source>
        <dbReference type="EMBL" id="KHF44783.1"/>
    </source>
</evidence>
<gene>
    <name evidence="3" type="ORF">MINT15_16650</name>
</gene>
<sequence>MLLAGCSATLSVAAHALGGGPLPHLLPTLALTVLIGWVSTALAEQTRGLGGVLIVLGSAQLVSHLLLGELSGHTVNSPAMLTCHGVATFATAFVLARAEAMLAMAAAVLSLLRGLFVVCVASPGRMGQRGGHPVVRTAEGLSAVAVLLRRAHPRRGPPSTLLTSSERHPASV</sequence>
<keyword evidence="2" id="KW-0812">Transmembrane</keyword>
<evidence type="ECO:0000256" key="1">
    <source>
        <dbReference type="SAM" id="MobiDB-lite"/>
    </source>
</evidence>
<protein>
    <submittedName>
        <fullName evidence="3">Uncharacterized protein</fullName>
    </submittedName>
</protein>
<dbReference type="AlphaFoldDB" id="A0A837DAD5"/>
<feature type="transmembrane region" description="Helical" evidence="2">
    <location>
        <begin position="48"/>
        <end position="67"/>
    </location>
</feature>